<dbReference type="PANTHER" id="PTHR35936">
    <property type="entry name" value="MEMBRANE-BOUND LYTIC MUREIN TRANSGLYCOSYLASE F"/>
    <property type="match status" value="1"/>
</dbReference>
<evidence type="ECO:0000259" key="2">
    <source>
        <dbReference type="SMART" id="SM00062"/>
    </source>
</evidence>
<accession>A0A553YXF8</accession>
<name>A0A553YXF8_9ACTN</name>
<dbReference type="AlphaFoldDB" id="A0A553YXF8"/>
<dbReference type="Proteomes" id="UP000320888">
    <property type="component" value="Unassembled WGS sequence"/>
</dbReference>
<comment type="caution">
    <text evidence="3">The sequence shown here is derived from an EMBL/GenBank/DDBJ whole genome shotgun (WGS) entry which is preliminary data.</text>
</comment>
<feature type="domain" description="Solute-binding protein family 3/N-terminal" evidence="2">
    <location>
        <begin position="106"/>
        <end position="335"/>
    </location>
</feature>
<keyword evidence="1" id="KW-0732">Signal</keyword>
<dbReference type="EMBL" id="VKLS01000384">
    <property type="protein sequence ID" value="TSB33683.1"/>
    <property type="molecule type" value="Genomic_DNA"/>
</dbReference>
<sequence>MHQPGWTPCPWMLTLPHLVCGSGLPHIERSVADPRQKGFSMDRQLPAPRARGRTRRVVAGLCVTALLPLAVACGGADPTTRSAAPVQKKDPALHALLPAKIRAAGALTVATGDDYPPLVSLGTDNKTLVGVEPDLIQAIAQTLGVKVTFARASFDSLIGGVQSHRYDLAIQAMLDKPERRGRITFVDYFRTSSSILVPEQHAKDVAALGNLCGRQVAVEQGTAQVDDLEAQRKKCAVAGRGAPQVLVFPDSVGCFQALSTGRAEAFVGGTPTVEYQAAQSSGRLRKVGTPYRFLPYGILVDKEDKALVTAVQKALQKVIDNGGYTKILTAWKVGAGALRQATVNGGAV</sequence>
<evidence type="ECO:0000313" key="3">
    <source>
        <dbReference type="EMBL" id="TSB33683.1"/>
    </source>
</evidence>
<dbReference type="OrthoDB" id="4577708at2"/>
<gene>
    <name evidence="3" type="ORF">FNZ23_23220</name>
</gene>
<organism evidence="3 4">
    <name type="scientific">Streptomyces benahoarensis</name>
    <dbReference type="NCBI Taxonomy" id="2595054"/>
    <lineage>
        <taxon>Bacteria</taxon>
        <taxon>Bacillati</taxon>
        <taxon>Actinomycetota</taxon>
        <taxon>Actinomycetes</taxon>
        <taxon>Kitasatosporales</taxon>
        <taxon>Streptomycetaceae</taxon>
        <taxon>Streptomyces</taxon>
    </lineage>
</organism>
<evidence type="ECO:0000313" key="4">
    <source>
        <dbReference type="Proteomes" id="UP000320888"/>
    </source>
</evidence>
<dbReference type="CDD" id="cd01004">
    <property type="entry name" value="PBP2_MidA_like"/>
    <property type="match status" value="1"/>
</dbReference>
<dbReference type="PANTHER" id="PTHR35936:SF17">
    <property type="entry name" value="ARGININE-BINDING EXTRACELLULAR PROTEIN ARTP"/>
    <property type="match status" value="1"/>
</dbReference>
<proteinExistence type="predicted"/>
<dbReference type="SMART" id="SM00062">
    <property type="entry name" value="PBPb"/>
    <property type="match status" value="1"/>
</dbReference>
<dbReference type="Pfam" id="PF00497">
    <property type="entry name" value="SBP_bac_3"/>
    <property type="match status" value="1"/>
</dbReference>
<protein>
    <submittedName>
        <fullName evidence="3">ABC transporter substrate-binding protein</fullName>
    </submittedName>
</protein>
<dbReference type="Gene3D" id="3.40.190.10">
    <property type="entry name" value="Periplasmic binding protein-like II"/>
    <property type="match status" value="2"/>
</dbReference>
<dbReference type="SUPFAM" id="SSF53850">
    <property type="entry name" value="Periplasmic binding protein-like II"/>
    <property type="match status" value="1"/>
</dbReference>
<reference evidence="3 4" key="1">
    <citation type="submission" date="2019-07" db="EMBL/GenBank/DDBJ databases">
        <title>Draft genome for Streptomyces benahoarensis MZ03-48.</title>
        <authorList>
            <person name="Gonzalez-Pimentel J.L."/>
        </authorList>
    </citation>
    <scope>NUCLEOTIDE SEQUENCE [LARGE SCALE GENOMIC DNA]</scope>
    <source>
        <strain evidence="3 4">MZ03-48</strain>
    </source>
</reference>
<keyword evidence="4" id="KW-1185">Reference proteome</keyword>
<evidence type="ECO:0000256" key="1">
    <source>
        <dbReference type="ARBA" id="ARBA00022729"/>
    </source>
</evidence>
<dbReference type="InterPro" id="IPR001638">
    <property type="entry name" value="Solute-binding_3/MltF_N"/>
</dbReference>